<name>A0ABV1KD29_9PSEU</name>
<evidence type="ECO:0000256" key="5">
    <source>
        <dbReference type="ARBA" id="ARBA00023136"/>
    </source>
</evidence>
<keyword evidence="2 6" id="KW-0813">Transport</keyword>
<feature type="transmembrane region" description="Helical" evidence="6">
    <location>
        <begin position="114"/>
        <end position="135"/>
    </location>
</feature>
<feature type="transmembrane region" description="Helical" evidence="6">
    <location>
        <begin position="77"/>
        <end position="102"/>
    </location>
</feature>
<dbReference type="SUPFAM" id="SSF161098">
    <property type="entry name" value="MetI-like"/>
    <property type="match status" value="1"/>
</dbReference>
<keyword evidence="3 6" id="KW-0812">Transmembrane</keyword>
<organism evidence="9 10">
    <name type="scientific">Pseudonocardia nematodicida</name>
    <dbReference type="NCBI Taxonomy" id="1206997"/>
    <lineage>
        <taxon>Bacteria</taxon>
        <taxon>Bacillati</taxon>
        <taxon>Actinomycetota</taxon>
        <taxon>Actinomycetes</taxon>
        <taxon>Pseudonocardiales</taxon>
        <taxon>Pseudonocardiaceae</taxon>
        <taxon>Pseudonocardia</taxon>
    </lineage>
</organism>
<evidence type="ECO:0000256" key="2">
    <source>
        <dbReference type="ARBA" id="ARBA00022448"/>
    </source>
</evidence>
<evidence type="ECO:0000256" key="3">
    <source>
        <dbReference type="ARBA" id="ARBA00022692"/>
    </source>
</evidence>
<proteinExistence type="inferred from homology"/>
<feature type="transmembrane region" description="Helical" evidence="6">
    <location>
        <begin position="242"/>
        <end position="266"/>
    </location>
</feature>
<evidence type="ECO:0000256" key="7">
    <source>
        <dbReference type="SAM" id="MobiDB-lite"/>
    </source>
</evidence>
<feature type="transmembrane region" description="Helical" evidence="6">
    <location>
        <begin position="141"/>
        <end position="163"/>
    </location>
</feature>
<dbReference type="Proteomes" id="UP001494902">
    <property type="component" value="Unassembled WGS sequence"/>
</dbReference>
<feature type="region of interest" description="Disordered" evidence="7">
    <location>
        <begin position="1"/>
        <end position="25"/>
    </location>
</feature>
<comment type="caution">
    <text evidence="9">The sequence shown here is derived from an EMBL/GenBank/DDBJ whole genome shotgun (WGS) entry which is preliminary data.</text>
</comment>
<dbReference type="InterPro" id="IPR035906">
    <property type="entry name" value="MetI-like_sf"/>
</dbReference>
<keyword evidence="10" id="KW-1185">Reference proteome</keyword>
<dbReference type="EMBL" id="JBEDNQ010000007">
    <property type="protein sequence ID" value="MEQ3552365.1"/>
    <property type="molecule type" value="Genomic_DNA"/>
</dbReference>
<evidence type="ECO:0000256" key="1">
    <source>
        <dbReference type="ARBA" id="ARBA00004141"/>
    </source>
</evidence>
<feature type="domain" description="ABC transmembrane type-1" evidence="8">
    <location>
        <begin position="77"/>
        <end position="259"/>
    </location>
</feature>
<sequence>MSAPAFETAEAPEETGAGRAADEQVARQPRRKLDKRLIVNPLIAVLGLIGVFSYAAAQGLDAVEASVINPQALGQRLWEHLVLTGLSTLVVIVIAIPAGIAISRPAARRFQRPVLAFTGFMQALPAFGVIILLAFSPLGLGLTTAVVALALAALLPVLTNTVVGLQQVDRALIEAARGIGMSARQTLLRVELPLATPVMVAGVRVALVLNVGTAALATFIGAGGLGEPIKGMLELGRPTGTLVAAAIVAALALIVDWLAGLAEYAVRRSAG</sequence>
<evidence type="ECO:0000313" key="10">
    <source>
        <dbReference type="Proteomes" id="UP001494902"/>
    </source>
</evidence>
<accession>A0ABV1KD29</accession>
<dbReference type="Pfam" id="PF00528">
    <property type="entry name" value="BPD_transp_1"/>
    <property type="match status" value="1"/>
</dbReference>
<protein>
    <submittedName>
        <fullName evidence="9">ABC transporter permease</fullName>
    </submittedName>
</protein>
<evidence type="ECO:0000313" key="9">
    <source>
        <dbReference type="EMBL" id="MEQ3552365.1"/>
    </source>
</evidence>
<feature type="transmembrane region" description="Helical" evidence="6">
    <location>
        <begin position="37"/>
        <end position="57"/>
    </location>
</feature>
<dbReference type="CDD" id="cd06261">
    <property type="entry name" value="TM_PBP2"/>
    <property type="match status" value="1"/>
</dbReference>
<feature type="compositionally biased region" description="Low complexity" evidence="7">
    <location>
        <begin position="1"/>
        <end position="19"/>
    </location>
</feature>
<comment type="subcellular location">
    <subcellularLocation>
        <location evidence="6">Cell membrane</location>
        <topology evidence="6">Multi-pass membrane protein</topology>
    </subcellularLocation>
    <subcellularLocation>
        <location evidence="1">Membrane</location>
        <topology evidence="1">Multi-pass membrane protein</topology>
    </subcellularLocation>
</comment>
<dbReference type="Gene3D" id="1.10.3720.10">
    <property type="entry name" value="MetI-like"/>
    <property type="match status" value="1"/>
</dbReference>
<dbReference type="InterPro" id="IPR000515">
    <property type="entry name" value="MetI-like"/>
</dbReference>
<dbReference type="PANTHER" id="PTHR30177:SF4">
    <property type="entry name" value="OSMOPROTECTANT IMPORT PERMEASE PROTEIN OSMW"/>
    <property type="match status" value="1"/>
</dbReference>
<keyword evidence="5 6" id="KW-0472">Membrane</keyword>
<comment type="similarity">
    <text evidence="6">Belongs to the binding-protein-dependent transport system permease family.</text>
</comment>
<evidence type="ECO:0000259" key="8">
    <source>
        <dbReference type="PROSITE" id="PS50928"/>
    </source>
</evidence>
<dbReference type="RefSeq" id="WP_349299431.1">
    <property type="nucleotide sequence ID" value="NZ_JBEDNQ010000007.1"/>
</dbReference>
<gene>
    <name evidence="9" type="ORF">WIS52_17970</name>
</gene>
<evidence type="ECO:0000256" key="6">
    <source>
        <dbReference type="RuleBase" id="RU363032"/>
    </source>
</evidence>
<evidence type="ECO:0000256" key="4">
    <source>
        <dbReference type="ARBA" id="ARBA00022989"/>
    </source>
</evidence>
<feature type="transmembrane region" description="Helical" evidence="6">
    <location>
        <begin position="194"/>
        <end position="222"/>
    </location>
</feature>
<keyword evidence="4 6" id="KW-1133">Transmembrane helix</keyword>
<dbReference type="PANTHER" id="PTHR30177">
    <property type="entry name" value="GLYCINE BETAINE/L-PROLINE TRANSPORT SYSTEM PERMEASE PROTEIN PROW"/>
    <property type="match status" value="1"/>
</dbReference>
<dbReference type="InterPro" id="IPR051204">
    <property type="entry name" value="ABC_transp_perm/SBD"/>
</dbReference>
<reference evidence="9 10" key="1">
    <citation type="submission" date="2024-03" db="EMBL/GenBank/DDBJ databases">
        <title>Draft genome sequence of Pseudonocardia nematodicida JCM 31783.</title>
        <authorList>
            <person name="Butdee W."/>
            <person name="Duangmal K."/>
        </authorList>
    </citation>
    <scope>NUCLEOTIDE SEQUENCE [LARGE SCALE GENOMIC DNA]</scope>
    <source>
        <strain evidence="9 10">JCM 31783</strain>
    </source>
</reference>
<dbReference type="PROSITE" id="PS50928">
    <property type="entry name" value="ABC_TM1"/>
    <property type="match status" value="1"/>
</dbReference>